<keyword evidence="2" id="KW-1185">Reference proteome</keyword>
<organism evidence="1 2">
    <name type="scientific">Caenorhabditis elegans</name>
    <dbReference type="NCBI Taxonomy" id="6239"/>
    <lineage>
        <taxon>Eukaryota</taxon>
        <taxon>Metazoa</taxon>
        <taxon>Ecdysozoa</taxon>
        <taxon>Nematoda</taxon>
        <taxon>Chromadorea</taxon>
        <taxon>Rhabditida</taxon>
        <taxon>Rhabditina</taxon>
        <taxon>Rhabditomorpha</taxon>
        <taxon>Rhabditoidea</taxon>
        <taxon>Rhabditidae</taxon>
        <taxon>Peloderinae</taxon>
        <taxon>Caenorhabditis</taxon>
    </lineage>
</organism>
<evidence type="ECO:0000313" key="3">
    <source>
        <dbReference type="WormBase" id="Y32G9A.2b"/>
    </source>
</evidence>
<dbReference type="AlphaFoldDB" id="A0A0K3ASY3"/>
<name>A0A0K3ASY3_CAEEL</name>
<dbReference type="ExpressionAtlas" id="A0A0K3ASY3">
    <property type="expression patterns" value="baseline"/>
</dbReference>
<dbReference type="AGR" id="WB:WBGene00021301"/>
<dbReference type="WormBase" id="Y32G9A.2b">
    <property type="protein sequence ID" value="CE51029"/>
    <property type="gene ID" value="WBGene00021301"/>
</dbReference>
<dbReference type="Bgee" id="WBGene00021301">
    <property type="expression patterns" value="Expressed in larva and 3 other cell types or tissues"/>
</dbReference>
<dbReference type="Proteomes" id="UP000001940">
    <property type="component" value="Chromosome V"/>
</dbReference>
<reference evidence="1 2" key="1">
    <citation type="journal article" date="1998" name="Science">
        <title>Genome sequence of the nematode C. elegans: a platform for investigating biology.</title>
        <authorList>
            <consortium name="The C. elegans sequencing consortium"/>
            <person name="Sulson J.E."/>
            <person name="Waterston R."/>
        </authorList>
    </citation>
    <scope>NUCLEOTIDE SEQUENCE [LARGE SCALE GENOMIC DNA]</scope>
    <source>
        <strain evidence="1 2">Bristol N2</strain>
    </source>
</reference>
<dbReference type="InParanoid" id="A0A0K3ASY3"/>
<dbReference type="EMBL" id="BX284605">
    <property type="protein sequence ID" value="CTQ86919.1"/>
    <property type="molecule type" value="Genomic_DNA"/>
</dbReference>
<protein>
    <submittedName>
        <fullName evidence="1">CaMKII_AD domain-containing protein</fullName>
    </submittedName>
</protein>
<gene>
    <name evidence="1" type="ORF">CELE_Y32G9A.2</name>
    <name evidence="1 3" type="ORF">Y32G9A.2</name>
</gene>
<accession>A0A0K3ASY3</accession>
<proteinExistence type="predicted"/>
<evidence type="ECO:0000313" key="2">
    <source>
        <dbReference type="Proteomes" id="UP000001940"/>
    </source>
</evidence>
<sequence length="111" mass="12116">MINTVQIHNVPSTSRKSTRKMNRVILSSVLLLAILAYSSAAPVQQSFLLSPSSDAPKLQDVQQAVQSTEDPDEEFLKQFGEKYTGIPSNDGPVTGGTRIYTAVFETFAPEI</sequence>
<evidence type="ECO:0000313" key="1">
    <source>
        <dbReference type="EMBL" id="CTQ86919.1"/>
    </source>
</evidence>